<evidence type="ECO:0000313" key="4">
    <source>
        <dbReference type="Proteomes" id="UP000010843"/>
    </source>
</evidence>
<name>L0JLX7_NATP1</name>
<gene>
    <name evidence="2" type="ordered locus">Natpe_1698</name>
    <name evidence="3" type="ORF">C488_14035</name>
</gene>
<reference evidence="3 5" key="3">
    <citation type="journal article" date="2014" name="PLoS Genet.">
        <title>Phylogenetically driven sequencing of extremely halophilic archaea reveals strategies for static and dynamic osmo-response.</title>
        <authorList>
            <person name="Becker E.A."/>
            <person name="Seitzer P.M."/>
            <person name="Tritt A."/>
            <person name="Larsen D."/>
            <person name="Krusor M."/>
            <person name="Yao A.I."/>
            <person name="Wu D."/>
            <person name="Madern D."/>
            <person name="Eisen J.A."/>
            <person name="Darling A.E."/>
            <person name="Facciotti M.T."/>
        </authorList>
    </citation>
    <scope>NUCLEOTIDE SEQUENCE [LARGE SCALE GENOMIC DNA]</scope>
    <source>
        <strain evidence="3 5">DSM 15624</strain>
    </source>
</reference>
<evidence type="ECO:0000313" key="2">
    <source>
        <dbReference type="EMBL" id="AGB31592.1"/>
    </source>
</evidence>
<dbReference type="RefSeq" id="WP_006182170.1">
    <property type="nucleotide sequence ID" value="NC_019962.1"/>
</dbReference>
<dbReference type="STRING" id="797303.Natpe_1698"/>
<evidence type="ECO:0000256" key="1">
    <source>
        <dbReference type="SAM" id="MobiDB-lite"/>
    </source>
</evidence>
<dbReference type="eggNOG" id="arCOG10780">
    <property type="taxonomic scope" value="Archaea"/>
</dbReference>
<reference evidence="2" key="2">
    <citation type="submission" date="2012-02" db="EMBL/GenBank/DDBJ databases">
        <title>Complete sequence of chromosome of Natrinema pellirubrum DSM 15624.</title>
        <authorList>
            <consortium name="US DOE Joint Genome Institute"/>
            <person name="Lucas S."/>
            <person name="Han J."/>
            <person name="Lapidus A."/>
            <person name="Cheng J.-F."/>
            <person name="Goodwin L."/>
            <person name="Pitluck S."/>
            <person name="Peters L."/>
            <person name="Teshima H."/>
            <person name="Detter J.C."/>
            <person name="Han C."/>
            <person name="Tapia R."/>
            <person name="Land M."/>
            <person name="Hauser L."/>
            <person name="Kyrpides N."/>
            <person name="Ivanova N."/>
            <person name="Pagani I."/>
            <person name="Sproer C."/>
            <person name="Anderson I."/>
            <person name="Woyke T."/>
        </authorList>
    </citation>
    <scope>NUCLEOTIDE SEQUENCE</scope>
    <source>
        <strain evidence="2">DSM 15624</strain>
    </source>
</reference>
<dbReference type="Proteomes" id="UP000010843">
    <property type="component" value="Chromosome"/>
</dbReference>
<evidence type="ECO:0000313" key="5">
    <source>
        <dbReference type="Proteomes" id="UP000011593"/>
    </source>
</evidence>
<dbReference type="EMBL" id="CP003372">
    <property type="protein sequence ID" value="AGB31592.1"/>
    <property type="molecule type" value="Genomic_DNA"/>
</dbReference>
<accession>L0JLX7</accession>
<dbReference type="GeneID" id="14332439"/>
<keyword evidence="5" id="KW-1185">Reference proteome</keyword>
<dbReference type="PATRIC" id="fig|797303.5.peg.2835"/>
<dbReference type="HOGENOM" id="CLU_1850696_0_0_2"/>
<proteinExistence type="predicted"/>
<feature type="region of interest" description="Disordered" evidence="1">
    <location>
        <begin position="38"/>
        <end position="111"/>
    </location>
</feature>
<dbReference type="EMBL" id="AOIE01000080">
    <property type="protein sequence ID" value="ELY73163.1"/>
    <property type="molecule type" value="Genomic_DNA"/>
</dbReference>
<evidence type="ECO:0000313" key="3">
    <source>
        <dbReference type="EMBL" id="ELY73163.1"/>
    </source>
</evidence>
<protein>
    <submittedName>
        <fullName evidence="2">Uncharacterized protein</fullName>
    </submittedName>
</protein>
<dbReference type="KEGG" id="npe:Natpe_1698"/>
<dbReference type="AlphaFoldDB" id="L0JLX7"/>
<sequence length="138" mass="14032">MTDDSTDGAGGLSRPDLLGTAMAVGAIATADCLDSVLGTAGSSENEIDPVAPNEPREGTAGEFYTLVERTDVPVASLREDEGDLETETGYRTDLSVRPQHGDGCAGSDFPDPSRVAAVVCVGCGPNREGFGPGGSTAR</sequence>
<reference evidence="4" key="1">
    <citation type="submission" date="2012-02" db="EMBL/GenBank/DDBJ databases">
        <title>Complete sequence of chromosome of Natrinema pellirubrum DSM 15624.</title>
        <authorList>
            <person name="Lucas S."/>
            <person name="Han J."/>
            <person name="Lapidus A."/>
            <person name="Cheng J.-F."/>
            <person name="Goodwin L."/>
            <person name="Pitluck S."/>
            <person name="Peters L."/>
            <person name="Teshima H."/>
            <person name="Detter J.C."/>
            <person name="Han C."/>
            <person name="Tapia R."/>
            <person name="Land M."/>
            <person name="Hauser L."/>
            <person name="Kyrpides N."/>
            <person name="Ivanova N."/>
            <person name="Pagani I."/>
            <person name="Sproer C."/>
            <person name="Anderson I."/>
            <person name="Woyke T."/>
        </authorList>
    </citation>
    <scope>NUCLEOTIDE SEQUENCE [LARGE SCALE GENOMIC DNA]</scope>
    <source>
        <strain evidence="4">DSM 15624 / JCM 10476 / NCIMB 786</strain>
    </source>
</reference>
<organism evidence="2 4">
    <name type="scientific">Natrinema pellirubrum (strain DSM 15624 / CIP 106293 / JCM 10476 / NCIMB 786 / 157)</name>
    <dbReference type="NCBI Taxonomy" id="797303"/>
    <lineage>
        <taxon>Archaea</taxon>
        <taxon>Methanobacteriati</taxon>
        <taxon>Methanobacteriota</taxon>
        <taxon>Stenosarchaea group</taxon>
        <taxon>Halobacteria</taxon>
        <taxon>Halobacteriales</taxon>
        <taxon>Natrialbaceae</taxon>
        <taxon>Natrinema</taxon>
    </lineage>
</organism>
<dbReference type="Proteomes" id="UP000011593">
    <property type="component" value="Unassembled WGS sequence"/>
</dbReference>
<dbReference type="OrthoDB" id="206104at2157"/>